<gene>
    <name evidence="1" type="ORF">LPQ35_00610</name>
</gene>
<proteinExistence type="predicted"/>
<dbReference type="RefSeq" id="WP_346297653.1">
    <property type="nucleotide sequence ID" value="NZ_CP087714.1"/>
</dbReference>
<name>A0ABZ3H421_GEOAI</name>
<dbReference type="Proteomes" id="UP001492541">
    <property type="component" value="Chromosome"/>
</dbReference>
<protein>
    <submittedName>
        <fullName evidence="1">DUF3368 domain-containing protein</fullName>
    </submittedName>
</protein>
<dbReference type="PANTHER" id="PTHR39550:SF1">
    <property type="entry name" value="SLL0658 PROTEIN"/>
    <property type="match status" value="1"/>
</dbReference>
<sequence>MIVSNATPLIYLAKAGKLHLLKIFGEVVIPEEVKIEVVDRGKALEKADAYVIEKAINEGWIRVMKAEMVNLALELHPGEKAVLSLAKHLGVKEVLVDEKPARFAAKLLGLKPRGTVFVLLRALQEGMLDFDGFLDILHEMLKHGYRLREDVAVEAIKEAKRIASRK</sequence>
<accession>A0ABZ3H421</accession>
<dbReference type="InterPro" id="IPR021799">
    <property type="entry name" value="PIN-like_prokaryotic"/>
</dbReference>
<dbReference type="Pfam" id="PF11848">
    <property type="entry name" value="DUF3368"/>
    <property type="match status" value="1"/>
</dbReference>
<dbReference type="PANTHER" id="PTHR39550">
    <property type="entry name" value="SLL0658 PROTEIN"/>
    <property type="match status" value="1"/>
</dbReference>
<reference evidence="1 2" key="1">
    <citation type="submission" date="2021-11" db="EMBL/GenBank/DDBJ databases">
        <title>Whole genome of Geoglobus acetivorans.</title>
        <authorList>
            <person name="Liu D."/>
        </authorList>
    </citation>
    <scope>NUCLEOTIDE SEQUENCE [LARGE SCALE GENOMIC DNA]</scope>
    <source>
        <strain evidence="1 2">SBH6</strain>
    </source>
</reference>
<evidence type="ECO:0000313" key="2">
    <source>
        <dbReference type="Proteomes" id="UP001492541"/>
    </source>
</evidence>
<dbReference type="EMBL" id="CP087714">
    <property type="protein sequence ID" value="XAT63899.1"/>
    <property type="molecule type" value="Genomic_DNA"/>
</dbReference>
<dbReference type="GeneID" id="90448139"/>
<keyword evidence="2" id="KW-1185">Reference proteome</keyword>
<evidence type="ECO:0000313" key="1">
    <source>
        <dbReference type="EMBL" id="XAT63899.1"/>
    </source>
</evidence>
<organism evidence="1 2">
    <name type="scientific">Geoglobus acetivorans</name>
    <dbReference type="NCBI Taxonomy" id="565033"/>
    <lineage>
        <taxon>Archaea</taxon>
        <taxon>Methanobacteriati</taxon>
        <taxon>Methanobacteriota</taxon>
        <taxon>Archaeoglobi</taxon>
        <taxon>Archaeoglobales</taxon>
        <taxon>Archaeoglobaceae</taxon>
        <taxon>Geoglobus</taxon>
    </lineage>
</organism>